<name>A0A6C0IZT0_9ZZZZ</name>
<sequence length="354" mass="42088">MVLFNIYVIHESKFKTRFNIINNTITEIKKICDKIGNIELNIKLITENNNIEQKKANYDKYPVDTNNIDLNNINTEYNNRITLLNEQSISNIEKHRIIYNSIGKSNDNMDTYHLILEDDALISSDYISNIEETFKNIANKTFSEWDILFTCLPSMKLNDKLEMNNTKEFFKFLMNKSSYFIKKNICEELYNFTNTIKFSHKDMLSRFIFENPNKYKYMFLNKNLILEGSKIGIVPTTINNNNFLFQNNIYINLINISNKEKLEKKDIEQSEKLYEESCKKFLSADIMHIMGIIYYKYNDYNNSKEFFNKALENTKMHNITVFQGSELLNNTINIYQYNQEYLEECKKIKSKYSA</sequence>
<evidence type="ECO:0000313" key="1">
    <source>
        <dbReference type="EMBL" id="QHT98858.1"/>
    </source>
</evidence>
<dbReference type="Gene3D" id="1.25.40.10">
    <property type="entry name" value="Tetratricopeptide repeat domain"/>
    <property type="match status" value="1"/>
</dbReference>
<dbReference type="InterPro" id="IPR011990">
    <property type="entry name" value="TPR-like_helical_dom_sf"/>
</dbReference>
<dbReference type="SUPFAM" id="SSF81901">
    <property type="entry name" value="HCP-like"/>
    <property type="match status" value="1"/>
</dbReference>
<proteinExistence type="predicted"/>
<dbReference type="PROSITE" id="PS50005">
    <property type="entry name" value="TPR"/>
    <property type="match status" value="1"/>
</dbReference>
<dbReference type="AlphaFoldDB" id="A0A6C0IZT0"/>
<reference evidence="1" key="1">
    <citation type="journal article" date="2020" name="Nature">
        <title>Giant virus diversity and host interactions through global metagenomics.</title>
        <authorList>
            <person name="Schulz F."/>
            <person name="Roux S."/>
            <person name="Paez-Espino D."/>
            <person name="Jungbluth S."/>
            <person name="Walsh D.A."/>
            <person name="Denef V.J."/>
            <person name="McMahon K.D."/>
            <person name="Konstantinidis K.T."/>
            <person name="Eloe-Fadrosh E.A."/>
            <person name="Kyrpides N.C."/>
            <person name="Woyke T."/>
        </authorList>
    </citation>
    <scope>NUCLEOTIDE SEQUENCE</scope>
    <source>
        <strain evidence="1">GVMAG-M-3300025695-21</strain>
    </source>
</reference>
<dbReference type="EMBL" id="MN740297">
    <property type="protein sequence ID" value="QHT98858.1"/>
    <property type="molecule type" value="Genomic_DNA"/>
</dbReference>
<organism evidence="1">
    <name type="scientific">viral metagenome</name>
    <dbReference type="NCBI Taxonomy" id="1070528"/>
    <lineage>
        <taxon>unclassified sequences</taxon>
        <taxon>metagenomes</taxon>
        <taxon>organismal metagenomes</taxon>
    </lineage>
</organism>
<protein>
    <submittedName>
        <fullName evidence="1">Uncharacterized protein</fullName>
    </submittedName>
</protein>
<accession>A0A6C0IZT0</accession>
<dbReference type="InterPro" id="IPR019734">
    <property type="entry name" value="TPR_rpt"/>
</dbReference>